<name>A0A4Y2EJ12_ARAVE</name>
<dbReference type="AlphaFoldDB" id="A0A4Y2EJ12"/>
<comment type="caution">
    <text evidence="1">The sequence shown here is derived from an EMBL/GenBank/DDBJ whole genome shotgun (WGS) entry which is preliminary data.</text>
</comment>
<evidence type="ECO:0000313" key="1">
    <source>
        <dbReference type="EMBL" id="GBM29152.1"/>
    </source>
</evidence>
<proteinExistence type="predicted"/>
<sequence length="80" mass="9461">MKFVIASEVVKVEENWPRNAPKPLCLHHRWPVDRFGACGTGFRNRLHRRSFVYVDLVRVKSVIDVRPFVWWGSLETRLQA</sequence>
<evidence type="ECO:0000313" key="2">
    <source>
        <dbReference type="Proteomes" id="UP000499080"/>
    </source>
</evidence>
<keyword evidence="2" id="KW-1185">Reference proteome</keyword>
<reference evidence="1 2" key="1">
    <citation type="journal article" date="2019" name="Sci. Rep.">
        <title>Orb-weaving spider Araneus ventricosus genome elucidates the spidroin gene catalogue.</title>
        <authorList>
            <person name="Kono N."/>
            <person name="Nakamura H."/>
            <person name="Ohtoshi R."/>
            <person name="Moran D.A.P."/>
            <person name="Shinohara A."/>
            <person name="Yoshida Y."/>
            <person name="Fujiwara M."/>
            <person name="Mori M."/>
            <person name="Tomita M."/>
            <person name="Arakawa K."/>
        </authorList>
    </citation>
    <scope>NUCLEOTIDE SEQUENCE [LARGE SCALE GENOMIC DNA]</scope>
</reference>
<dbReference type="Proteomes" id="UP000499080">
    <property type="component" value="Unassembled WGS sequence"/>
</dbReference>
<organism evidence="1 2">
    <name type="scientific">Araneus ventricosus</name>
    <name type="common">Orbweaver spider</name>
    <name type="synonym">Epeira ventricosa</name>
    <dbReference type="NCBI Taxonomy" id="182803"/>
    <lineage>
        <taxon>Eukaryota</taxon>
        <taxon>Metazoa</taxon>
        <taxon>Ecdysozoa</taxon>
        <taxon>Arthropoda</taxon>
        <taxon>Chelicerata</taxon>
        <taxon>Arachnida</taxon>
        <taxon>Araneae</taxon>
        <taxon>Araneomorphae</taxon>
        <taxon>Entelegynae</taxon>
        <taxon>Araneoidea</taxon>
        <taxon>Araneidae</taxon>
        <taxon>Araneus</taxon>
    </lineage>
</organism>
<gene>
    <name evidence="1" type="ORF">AVEN_97430_1</name>
</gene>
<protein>
    <submittedName>
        <fullName evidence="1">Uncharacterized protein</fullName>
    </submittedName>
</protein>
<dbReference type="EMBL" id="BGPR01000628">
    <property type="protein sequence ID" value="GBM29152.1"/>
    <property type="molecule type" value="Genomic_DNA"/>
</dbReference>
<accession>A0A4Y2EJ12</accession>